<keyword evidence="1" id="KW-0812">Transmembrane</keyword>
<dbReference type="NCBIfam" id="TIGR04533">
    <property type="entry name" value="cyanosortB_assc"/>
    <property type="match status" value="1"/>
</dbReference>
<dbReference type="InterPro" id="IPR030917">
    <property type="entry name" value="Cyanoexo_CrtB_assoc"/>
</dbReference>
<dbReference type="AlphaFoldDB" id="A0A2W4WAZ1"/>
<reference evidence="3" key="1">
    <citation type="submission" date="2018-04" db="EMBL/GenBank/DDBJ databases">
        <authorList>
            <person name="Cornet L."/>
        </authorList>
    </citation>
    <scope>NUCLEOTIDE SEQUENCE [LARGE SCALE GENOMIC DNA]</scope>
</reference>
<gene>
    <name evidence="2" type="ORF">DCF17_10530</name>
</gene>
<dbReference type="EMBL" id="QBMN01000062">
    <property type="protein sequence ID" value="PZO41642.1"/>
    <property type="molecule type" value="Genomic_DNA"/>
</dbReference>
<dbReference type="Proteomes" id="UP000249081">
    <property type="component" value="Unassembled WGS sequence"/>
</dbReference>
<name>A0A2W4WAZ1_9CYAN</name>
<organism evidence="2 3">
    <name type="scientific">Shackletoniella antarctica</name>
    <dbReference type="NCBI Taxonomy" id="268115"/>
    <lineage>
        <taxon>Bacteria</taxon>
        <taxon>Bacillati</taxon>
        <taxon>Cyanobacteriota</taxon>
        <taxon>Cyanophyceae</taxon>
        <taxon>Oculatellales</taxon>
        <taxon>Oculatellaceae</taxon>
        <taxon>Shackletoniella</taxon>
    </lineage>
</organism>
<comment type="caution">
    <text evidence="2">The sequence shown here is derived from an EMBL/GenBank/DDBJ whole genome shotgun (WGS) entry which is preliminary data.</text>
</comment>
<feature type="transmembrane region" description="Helical" evidence="1">
    <location>
        <begin position="15"/>
        <end position="37"/>
    </location>
</feature>
<keyword evidence="1" id="KW-1133">Transmembrane helix</keyword>
<reference evidence="2 3" key="2">
    <citation type="submission" date="2018-06" db="EMBL/GenBank/DDBJ databases">
        <title>Metagenomic assembly of (sub)arctic Cyanobacteria and their associated microbiome from non-axenic cultures.</title>
        <authorList>
            <person name="Baurain D."/>
        </authorList>
    </citation>
    <scope>NUCLEOTIDE SEQUENCE [LARGE SCALE GENOMIC DNA]</scope>
    <source>
        <strain evidence="2">ULC041bin1</strain>
    </source>
</reference>
<keyword evidence="1" id="KW-0472">Membrane</keyword>
<evidence type="ECO:0000313" key="3">
    <source>
        <dbReference type="Proteomes" id="UP000249081"/>
    </source>
</evidence>
<accession>A0A2W4WAZ1</accession>
<evidence type="ECO:0000313" key="2">
    <source>
        <dbReference type="EMBL" id="PZO41642.1"/>
    </source>
</evidence>
<sequence>MTTQPSVLSSSLSRWINLALVIALAALAAIAILPAYLSGQWPWVNAPQVAQIDQLRTLQNEGLALPGWQLTTVEPILINQQTWTLGEYRAAAPENPSASALASPAAAAVQQFALLLHPQPWHSNQPQLEWIDLAGAQSWRIESRQGLKVNSPDSAGPVNARFFRAWGDRQSFAVVQWYALPSSGSPSPGHWFWADQWSQLTQHTLTPWVAVSLLIPMPPLAAIGDYQPLAAELTGLIQQQLAQTVLN</sequence>
<protein>
    <submittedName>
        <fullName evidence="2">Cyanoexosortase B system-associated protein</fullName>
    </submittedName>
</protein>
<proteinExistence type="predicted"/>
<evidence type="ECO:0000256" key="1">
    <source>
        <dbReference type="SAM" id="Phobius"/>
    </source>
</evidence>